<dbReference type="GO" id="GO:0005886">
    <property type="term" value="C:plasma membrane"/>
    <property type="evidence" value="ECO:0007669"/>
    <property type="project" value="TreeGrafter"/>
</dbReference>
<gene>
    <name evidence="8" type="primary">BAIAP3</name>
</gene>
<keyword evidence="7" id="KW-1185">Reference proteome</keyword>
<protein>
    <submittedName>
        <fullName evidence="8">BAI1-associated protein 3 isoform X3</fullName>
    </submittedName>
</protein>
<dbReference type="GO" id="GO:0001956">
    <property type="term" value="P:positive regulation of neurotransmitter secretion"/>
    <property type="evidence" value="ECO:0007669"/>
    <property type="project" value="TreeGrafter"/>
</dbReference>
<sequence>MASVRRKSQKERVLLARQATMPAAPVHEGILQAARAPISCFSATPEVKADQGFFERVGSILDQYRNPDLLESTVSAPLLEEAPVQGKLMENVKLSKRELDNLYEEALYTIMHRSGETTEDYVNEDYELYGYLKRVFNLSQMDHEALMEKVKEAKPPVQVLKVTVVEAKGLMSKDPDGFSDPYCMLGIMPGSKDSPREAAEEKKERKFSLRRRSDKRTPSIKEVLPAKFIQATEVKPHTLDPQWKESFSLDIDDIQTDTLHLDIWDHDDDVSVVEACSKLNEVHSLKGMGSYFKQIVKSARTTNASGSAEEHVDDFLGCLDIPLNDLPSTGVDKWCKLEPRTSSSKVQGWCHLLLNLTSSQRDTLLSKKVSNVTVYEMLMEHFIAYQHNMQGGLSTWDGELSKCAKTVLHQHAVQTDIPPAQQAILHWQAYSKYHQANAISYTCLHNALQQVEQSFQDASVAHEQQQSLAESFNGFLEFCLGLLRKIRDVFPSTNPEATSRLEALLGCLSEFYGTQVFKKACPFHNDLYLEINSVIKKGTQEWYEQMNSTFKAGGKSEEEKLQGLVKITNAVLSDLYKNRDHYNKMFASAVKVEYFSVTYRQLEKLISDEVSSCLEEPGGSSEGDVGALSQPSGEAMLQLYLNLRELHGLSDSLPARDGKPLALASFHGWFKVLMLRWLQLVHQKAKERISESVKADGVSRFKLDFLNAQVKYSSSALSTTECLSHIRDLWKGLQWPPASATPILSKLMQNFCNCAHFYMELVKRKVEAGGYYRADGQFDVSNQLCVALNGMEYVRQFVCALPKELGLTDAEAAGAPAVGGGLPVGGGRGGGHGGGPAGAAARPGQRRAARDHRRGHHLR</sequence>
<dbReference type="PROSITE" id="PS50004">
    <property type="entry name" value="C2"/>
    <property type="match status" value="1"/>
</dbReference>
<organism evidence="7 8">
    <name type="scientific">Petromyzon marinus</name>
    <name type="common">Sea lamprey</name>
    <dbReference type="NCBI Taxonomy" id="7757"/>
    <lineage>
        <taxon>Eukaryota</taxon>
        <taxon>Metazoa</taxon>
        <taxon>Chordata</taxon>
        <taxon>Craniata</taxon>
        <taxon>Vertebrata</taxon>
        <taxon>Cyclostomata</taxon>
        <taxon>Hyperoartia</taxon>
        <taxon>Petromyzontiformes</taxon>
        <taxon>Petromyzontidae</taxon>
        <taxon>Petromyzon</taxon>
    </lineage>
</organism>
<dbReference type="GO" id="GO:0099503">
    <property type="term" value="C:secretory vesicle"/>
    <property type="evidence" value="ECO:0007669"/>
    <property type="project" value="TreeGrafter"/>
</dbReference>
<feature type="compositionally biased region" description="Basic and acidic residues" evidence="4">
    <location>
        <begin position="193"/>
        <end position="207"/>
    </location>
</feature>
<evidence type="ECO:0000256" key="4">
    <source>
        <dbReference type="SAM" id="MobiDB-lite"/>
    </source>
</evidence>
<dbReference type="Gene3D" id="1.10.357.50">
    <property type="match status" value="1"/>
</dbReference>
<evidence type="ECO:0000259" key="5">
    <source>
        <dbReference type="PROSITE" id="PS50004"/>
    </source>
</evidence>
<dbReference type="PROSITE" id="PS51258">
    <property type="entry name" value="MHD1"/>
    <property type="match status" value="1"/>
</dbReference>
<dbReference type="AlphaFoldDB" id="A0AAJ7U0F6"/>
<dbReference type="SMART" id="SM00239">
    <property type="entry name" value="C2"/>
    <property type="match status" value="1"/>
</dbReference>
<reference evidence="8" key="1">
    <citation type="submission" date="2025-08" db="UniProtKB">
        <authorList>
            <consortium name="RefSeq"/>
        </authorList>
    </citation>
    <scope>IDENTIFICATION</scope>
    <source>
        <tissue evidence="8">Sperm</tissue>
    </source>
</reference>
<keyword evidence="3" id="KW-0268">Exocytosis</keyword>
<dbReference type="GO" id="GO:0098793">
    <property type="term" value="C:presynapse"/>
    <property type="evidence" value="ECO:0007669"/>
    <property type="project" value="GOC"/>
</dbReference>
<dbReference type="CDD" id="cd08676">
    <property type="entry name" value="C2A_Munc13-like"/>
    <property type="match status" value="1"/>
</dbReference>
<evidence type="ECO:0000313" key="8">
    <source>
        <dbReference type="RefSeq" id="XP_032826038.1"/>
    </source>
</evidence>
<dbReference type="InterPro" id="IPR035892">
    <property type="entry name" value="C2_domain_sf"/>
</dbReference>
<dbReference type="PANTHER" id="PTHR45999:SF1">
    <property type="entry name" value="BAI1-ASSOCIATED PROTEIN 3"/>
    <property type="match status" value="1"/>
</dbReference>
<dbReference type="Gene3D" id="2.60.40.150">
    <property type="entry name" value="C2 domain"/>
    <property type="match status" value="1"/>
</dbReference>
<dbReference type="GO" id="GO:1905413">
    <property type="term" value="P:regulation of dense core granule exocytosis"/>
    <property type="evidence" value="ECO:0007669"/>
    <property type="project" value="TreeGrafter"/>
</dbReference>
<dbReference type="GO" id="GO:0006887">
    <property type="term" value="P:exocytosis"/>
    <property type="evidence" value="ECO:0007669"/>
    <property type="project" value="UniProtKB-KW"/>
</dbReference>
<dbReference type="InterPro" id="IPR000008">
    <property type="entry name" value="C2_dom"/>
</dbReference>
<evidence type="ECO:0000313" key="7">
    <source>
        <dbReference type="Proteomes" id="UP001318040"/>
    </source>
</evidence>
<dbReference type="GO" id="GO:0055038">
    <property type="term" value="C:recycling endosome membrane"/>
    <property type="evidence" value="ECO:0007669"/>
    <property type="project" value="TreeGrafter"/>
</dbReference>
<evidence type="ECO:0000256" key="2">
    <source>
        <dbReference type="ARBA" id="ARBA00005823"/>
    </source>
</evidence>
<dbReference type="CTD" id="8938"/>
<feature type="region of interest" description="Disordered" evidence="4">
    <location>
        <begin position="824"/>
        <end position="859"/>
    </location>
</feature>
<evidence type="ECO:0000256" key="3">
    <source>
        <dbReference type="ARBA" id="ARBA00022483"/>
    </source>
</evidence>
<dbReference type="InterPro" id="IPR052095">
    <property type="entry name" value="UNC-13_domain"/>
</dbReference>
<dbReference type="InterPro" id="IPR014770">
    <property type="entry name" value="Munc13_1"/>
</dbReference>
<comment type="subcellular location">
    <subcellularLocation>
        <location evidence="1">Late endosome</location>
    </subcellularLocation>
</comment>
<feature type="domain" description="C2" evidence="5">
    <location>
        <begin position="140"/>
        <end position="296"/>
    </location>
</feature>
<dbReference type="RefSeq" id="XP_032826038.1">
    <property type="nucleotide sequence ID" value="XM_032970147.1"/>
</dbReference>
<dbReference type="SUPFAM" id="SSF49562">
    <property type="entry name" value="C2 domain (Calcium/lipid-binding domain, CaLB)"/>
    <property type="match status" value="1"/>
</dbReference>
<comment type="similarity">
    <text evidence="2">Belongs to the unc-13 family.</text>
</comment>
<dbReference type="GO" id="GO:0032588">
    <property type="term" value="C:trans-Golgi network membrane"/>
    <property type="evidence" value="ECO:0007669"/>
    <property type="project" value="TreeGrafter"/>
</dbReference>
<dbReference type="Proteomes" id="UP001318040">
    <property type="component" value="Chromosome 43"/>
</dbReference>
<dbReference type="GO" id="GO:0031902">
    <property type="term" value="C:late endosome membrane"/>
    <property type="evidence" value="ECO:0007669"/>
    <property type="project" value="TreeGrafter"/>
</dbReference>
<dbReference type="PANTHER" id="PTHR45999">
    <property type="entry name" value="UNC-13-4A, ISOFORM B"/>
    <property type="match status" value="1"/>
</dbReference>
<evidence type="ECO:0000259" key="6">
    <source>
        <dbReference type="PROSITE" id="PS51258"/>
    </source>
</evidence>
<proteinExistence type="inferred from homology"/>
<accession>A0AAJ7U0F6</accession>
<feature type="region of interest" description="Disordered" evidence="4">
    <location>
        <begin position="189"/>
        <end position="216"/>
    </location>
</feature>
<feature type="domain" description="MHD1" evidence="6">
    <location>
        <begin position="637"/>
        <end position="762"/>
    </location>
</feature>
<feature type="compositionally biased region" description="Basic residues" evidence="4">
    <location>
        <begin position="844"/>
        <end position="859"/>
    </location>
</feature>
<evidence type="ECO:0000256" key="1">
    <source>
        <dbReference type="ARBA" id="ARBA00004603"/>
    </source>
</evidence>
<dbReference type="GO" id="GO:0000149">
    <property type="term" value="F:SNARE binding"/>
    <property type="evidence" value="ECO:0007669"/>
    <property type="project" value="TreeGrafter"/>
</dbReference>
<feature type="compositionally biased region" description="Gly residues" evidence="4">
    <location>
        <begin position="824"/>
        <end position="837"/>
    </location>
</feature>
<name>A0AAJ7U0F6_PETMA</name>
<dbReference type="Pfam" id="PF00168">
    <property type="entry name" value="C2"/>
    <property type="match status" value="2"/>
</dbReference>